<dbReference type="PROSITE" id="PS00671">
    <property type="entry name" value="D_2_HYDROXYACID_DH_3"/>
    <property type="match status" value="1"/>
</dbReference>
<dbReference type="Gene3D" id="3.40.50.720">
    <property type="entry name" value="NAD(P)-binding Rossmann-like Domain"/>
    <property type="match status" value="2"/>
</dbReference>
<gene>
    <name evidence="7" type="ORF">G6M86_26460</name>
</gene>
<dbReference type="Proteomes" id="UP000663946">
    <property type="component" value="Plasmid pQ15_94_2"/>
</dbReference>
<geneLocation type="plasmid" evidence="7 8">
    <name>pQ15_94_2</name>
</geneLocation>
<protein>
    <submittedName>
        <fullName evidence="7">C-terminal binding protein</fullName>
    </submittedName>
</protein>
<evidence type="ECO:0000259" key="6">
    <source>
        <dbReference type="Pfam" id="PF02826"/>
    </source>
</evidence>
<dbReference type="GO" id="GO:0016616">
    <property type="term" value="F:oxidoreductase activity, acting on the CH-OH group of donors, NAD or NADP as acceptor"/>
    <property type="evidence" value="ECO:0007669"/>
    <property type="project" value="InterPro"/>
</dbReference>
<dbReference type="AlphaFoldDB" id="A0AAJ4TD37"/>
<dbReference type="PANTHER" id="PTHR42789:SF1">
    <property type="entry name" value="D-ISOMER SPECIFIC 2-HYDROXYACID DEHYDROGENASE FAMILY PROTEIN (AFU_ORTHOLOGUE AFUA_6G10090)"/>
    <property type="match status" value="1"/>
</dbReference>
<dbReference type="SUPFAM" id="SSF52283">
    <property type="entry name" value="Formate/glycerate dehydrogenase catalytic domain-like"/>
    <property type="match status" value="1"/>
</dbReference>
<proteinExistence type="inferred from homology"/>
<dbReference type="CDD" id="cd05299">
    <property type="entry name" value="CtBP_dh"/>
    <property type="match status" value="1"/>
</dbReference>
<sequence length="316" mass="34464">MKSILVTDHVFPNLQPEESILGQIGKIRFAGTTSDDELREMLRDADAVLNCYRSLSIDMINAMEKCKIIARYGIGVDTIPLAAARARGITVTNVPDYCIEEVADHALAMMLALTRGIVRGVDQTRSGQWNIQTLRPLHRQRGRTAGLVGFGRIAKAFAERIKALGYTVVAHDPYVSEDVFVKAGVQSIDLDSLFRISDVVSLHAPLTSTSHHLVNAARISTMKPDAIIINTSRGGLIDYEPLSDALKHGMLGGAGLDVLEVEPPAPHFTPIASVPNLIVTPHLGFYSEQAMVELQTKAAQQVKLVLQGEQPHYPVM</sequence>
<organism evidence="7 8">
    <name type="scientific">Agrobacterium tumefaciens</name>
    <dbReference type="NCBI Taxonomy" id="358"/>
    <lineage>
        <taxon>Bacteria</taxon>
        <taxon>Pseudomonadati</taxon>
        <taxon>Pseudomonadota</taxon>
        <taxon>Alphaproteobacteria</taxon>
        <taxon>Hyphomicrobiales</taxon>
        <taxon>Rhizobiaceae</taxon>
        <taxon>Rhizobium/Agrobacterium group</taxon>
        <taxon>Agrobacterium</taxon>
        <taxon>Agrobacterium tumefaciens complex</taxon>
    </lineage>
</organism>
<evidence type="ECO:0000313" key="7">
    <source>
        <dbReference type="EMBL" id="QTG16861.1"/>
    </source>
</evidence>
<dbReference type="InterPro" id="IPR050857">
    <property type="entry name" value="D-2-hydroxyacid_DH"/>
</dbReference>
<name>A0AAJ4TD37_AGRTU</name>
<accession>A0AAJ4TD37</accession>
<dbReference type="RefSeq" id="WP_333722648.1">
    <property type="nucleotide sequence ID" value="NZ_CP049219.1"/>
</dbReference>
<evidence type="ECO:0000313" key="8">
    <source>
        <dbReference type="Proteomes" id="UP000663946"/>
    </source>
</evidence>
<dbReference type="Pfam" id="PF00389">
    <property type="entry name" value="2-Hacid_dh"/>
    <property type="match status" value="1"/>
</dbReference>
<dbReference type="InterPro" id="IPR006139">
    <property type="entry name" value="D-isomer_2_OHA_DH_cat_dom"/>
</dbReference>
<dbReference type="PANTHER" id="PTHR42789">
    <property type="entry name" value="D-ISOMER SPECIFIC 2-HYDROXYACID DEHYDROGENASE FAMILY PROTEIN (AFU_ORTHOLOGUE AFUA_6G10090)"/>
    <property type="match status" value="1"/>
</dbReference>
<dbReference type="InterPro" id="IPR043322">
    <property type="entry name" value="CtBP"/>
</dbReference>
<evidence type="ECO:0000256" key="4">
    <source>
        <dbReference type="RuleBase" id="RU003719"/>
    </source>
</evidence>
<dbReference type="EMBL" id="CP049219">
    <property type="protein sequence ID" value="QTG16861.1"/>
    <property type="molecule type" value="Genomic_DNA"/>
</dbReference>
<dbReference type="SUPFAM" id="SSF51735">
    <property type="entry name" value="NAD(P)-binding Rossmann-fold domains"/>
    <property type="match status" value="1"/>
</dbReference>
<keyword evidence="2 4" id="KW-0560">Oxidoreductase</keyword>
<dbReference type="InterPro" id="IPR036291">
    <property type="entry name" value="NAD(P)-bd_dom_sf"/>
</dbReference>
<dbReference type="GO" id="GO:0051287">
    <property type="term" value="F:NAD binding"/>
    <property type="evidence" value="ECO:0007669"/>
    <property type="project" value="InterPro"/>
</dbReference>
<comment type="similarity">
    <text evidence="1 4">Belongs to the D-isomer specific 2-hydroxyacid dehydrogenase family.</text>
</comment>
<evidence type="ECO:0000256" key="2">
    <source>
        <dbReference type="ARBA" id="ARBA00023002"/>
    </source>
</evidence>
<dbReference type="InterPro" id="IPR029753">
    <property type="entry name" value="D-isomer_DH_CS"/>
</dbReference>
<keyword evidence="7" id="KW-0614">Plasmid</keyword>
<dbReference type="GO" id="GO:0003714">
    <property type="term" value="F:transcription corepressor activity"/>
    <property type="evidence" value="ECO:0007669"/>
    <property type="project" value="InterPro"/>
</dbReference>
<dbReference type="InterPro" id="IPR006140">
    <property type="entry name" value="D-isomer_DH_NAD-bd"/>
</dbReference>
<reference evidence="7" key="1">
    <citation type="submission" date="2020-02" db="EMBL/GenBank/DDBJ databases">
        <title>Unexpected conservation and global transmission of agrobacterial virulence plasmids.</title>
        <authorList>
            <person name="Weisberg A.J."/>
            <person name="Davis E.W. II"/>
            <person name="Tabima J.R."/>
            <person name="Belcher M.S."/>
            <person name="Miller M."/>
            <person name="Kuo C.-H."/>
            <person name="Loper J.E."/>
            <person name="Grunwald N.J."/>
            <person name="Putnam M.L."/>
            <person name="Chang J.H."/>
        </authorList>
    </citation>
    <scope>NUCLEOTIDE SEQUENCE</scope>
    <source>
        <strain evidence="7">Q15/94</strain>
        <plasmid evidence="7">pQ15_94_2</plasmid>
    </source>
</reference>
<feature type="domain" description="D-isomer specific 2-hydroxyacid dehydrogenase catalytic" evidence="5">
    <location>
        <begin position="5"/>
        <end position="315"/>
    </location>
</feature>
<dbReference type="PROSITE" id="PS00670">
    <property type="entry name" value="D_2_HYDROXYACID_DH_2"/>
    <property type="match status" value="1"/>
</dbReference>
<keyword evidence="3" id="KW-0520">NAD</keyword>
<evidence type="ECO:0000259" key="5">
    <source>
        <dbReference type="Pfam" id="PF00389"/>
    </source>
</evidence>
<dbReference type="FunFam" id="3.40.50.720:FF:000203">
    <property type="entry name" value="D-3-phosphoglycerate dehydrogenase (SerA)"/>
    <property type="match status" value="1"/>
</dbReference>
<dbReference type="Pfam" id="PF02826">
    <property type="entry name" value="2-Hacid_dh_C"/>
    <property type="match status" value="1"/>
</dbReference>
<feature type="domain" description="D-isomer specific 2-hydroxyacid dehydrogenase NAD-binding" evidence="6">
    <location>
        <begin position="107"/>
        <end position="284"/>
    </location>
</feature>
<evidence type="ECO:0000256" key="1">
    <source>
        <dbReference type="ARBA" id="ARBA00005854"/>
    </source>
</evidence>
<evidence type="ECO:0000256" key="3">
    <source>
        <dbReference type="ARBA" id="ARBA00023027"/>
    </source>
</evidence>